<dbReference type="EMBL" id="QJKJ01002866">
    <property type="protein sequence ID" value="RDY00985.1"/>
    <property type="molecule type" value="Genomic_DNA"/>
</dbReference>
<evidence type="ECO:0000313" key="3">
    <source>
        <dbReference type="Proteomes" id="UP000257109"/>
    </source>
</evidence>
<dbReference type="Proteomes" id="UP000257109">
    <property type="component" value="Unassembled WGS sequence"/>
</dbReference>
<proteinExistence type="predicted"/>
<feature type="region of interest" description="Disordered" evidence="1">
    <location>
        <begin position="17"/>
        <end position="50"/>
    </location>
</feature>
<reference evidence="2" key="1">
    <citation type="submission" date="2018-05" db="EMBL/GenBank/DDBJ databases">
        <title>Draft genome of Mucuna pruriens seed.</title>
        <authorList>
            <person name="Nnadi N.E."/>
            <person name="Vos R."/>
            <person name="Hasami M.H."/>
            <person name="Devisetty U.K."/>
            <person name="Aguiy J.C."/>
        </authorList>
    </citation>
    <scope>NUCLEOTIDE SEQUENCE [LARGE SCALE GENOMIC DNA]</scope>
    <source>
        <strain evidence="2">JCA_2017</strain>
    </source>
</reference>
<dbReference type="GO" id="GO:0005634">
    <property type="term" value="C:nucleus"/>
    <property type="evidence" value="ECO:0007669"/>
    <property type="project" value="TreeGrafter"/>
</dbReference>
<accession>A0A371HDZ9</accession>
<evidence type="ECO:0000256" key="1">
    <source>
        <dbReference type="SAM" id="MobiDB-lite"/>
    </source>
</evidence>
<dbReference type="PANTHER" id="PTHR34105">
    <property type="entry name" value="PROLINE-, GLUTAMIC ACID- AND LEUCINE-RICH PROTEIN 1"/>
    <property type="match status" value="1"/>
</dbReference>
<keyword evidence="3" id="KW-1185">Reference proteome</keyword>
<dbReference type="OrthoDB" id="1434875at2759"/>
<organism evidence="2 3">
    <name type="scientific">Mucuna pruriens</name>
    <name type="common">Velvet bean</name>
    <name type="synonym">Dolichos pruriens</name>
    <dbReference type="NCBI Taxonomy" id="157652"/>
    <lineage>
        <taxon>Eukaryota</taxon>
        <taxon>Viridiplantae</taxon>
        <taxon>Streptophyta</taxon>
        <taxon>Embryophyta</taxon>
        <taxon>Tracheophyta</taxon>
        <taxon>Spermatophyta</taxon>
        <taxon>Magnoliopsida</taxon>
        <taxon>eudicotyledons</taxon>
        <taxon>Gunneridae</taxon>
        <taxon>Pentapetalae</taxon>
        <taxon>rosids</taxon>
        <taxon>fabids</taxon>
        <taxon>Fabales</taxon>
        <taxon>Fabaceae</taxon>
        <taxon>Papilionoideae</taxon>
        <taxon>50 kb inversion clade</taxon>
        <taxon>NPAAA clade</taxon>
        <taxon>indigoferoid/millettioid clade</taxon>
        <taxon>Phaseoleae</taxon>
        <taxon>Mucuna</taxon>
    </lineage>
</organism>
<dbReference type="GO" id="GO:0006364">
    <property type="term" value="P:rRNA processing"/>
    <property type="evidence" value="ECO:0007669"/>
    <property type="project" value="TreeGrafter"/>
</dbReference>
<evidence type="ECO:0000313" key="2">
    <source>
        <dbReference type="EMBL" id="RDY00985.1"/>
    </source>
</evidence>
<gene>
    <name evidence="2" type="ORF">CR513_15755</name>
</gene>
<feature type="non-terminal residue" evidence="2">
    <location>
        <position position="402"/>
    </location>
</feature>
<sequence>MALYLAHKNGGILNGSNSNASAGALLPPSHRKRKHSSTTGSLQEHDEGGGFGVVVPKNRPLTPISLRIAALETLEALVTVAGALKSEPWRSKVDSLLIVIAMDSFKEGSVSGETSVFQRKEPAATATDLQLAALRALLVSFLSFARVRPPYLALGLELFRRGKQQTGTKLAEFCAHALLTLEVLIHPRALPLVDYAYANNNSFGEAHNNLQHEYFGRSNHTPYGLPQVPPDTDDDLCARWLENGNEADVSLDKTTEYTQEPSEACRANDPEVLSVHVSSDTNIQERTEMVSETATCADVEMKTVEDEITFMSDQPGESVVQFQEPVSCTTNIPAAETGSDVADDVVSEKIVSDSIVPHNENQRTSGSNIFQEFAFKLDHDNSLADVDDFPDIVDGDPDSDSE</sequence>
<protein>
    <recommendedName>
        <fullName evidence="4">Proline-, glutamic acid-and leucine-rich protein 1</fullName>
    </recommendedName>
</protein>
<dbReference type="STRING" id="157652.A0A371HDZ9"/>
<evidence type="ECO:0008006" key="4">
    <source>
        <dbReference type="Google" id="ProtNLM"/>
    </source>
</evidence>
<comment type="caution">
    <text evidence="2">The sequence shown here is derived from an EMBL/GenBank/DDBJ whole genome shotgun (WGS) entry which is preliminary data.</text>
</comment>
<dbReference type="AlphaFoldDB" id="A0A371HDZ9"/>
<name>A0A371HDZ9_MUCPR</name>
<dbReference type="PANTHER" id="PTHR34105:SF1">
    <property type="entry name" value="PROLINE-, GLUTAMIC ACID- AND LEUCINE-RICH PROTEIN 1"/>
    <property type="match status" value="1"/>
</dbReference>